<dbReference type="GO" id="GO:0045259">
    <property type="term" value="C:proton-transporting ATP synthase complex"/>
    <property type="evidence" value="ECO:0007669"/>
    <property type="project" value="UniProtKB-KW"/>
</dbReference>
<dbReference type="Proteomes" id="UP000176404">
    <property type="component" value="Unassembled WGS sequence"/>
</dbReference>
<proteinExistence type="predicted"/>
<dbReference type="STRING" id="1802517.A2892_00880"/>
<evidence type="ECO:0000313" key="3">
    <source>
        <dbReference type="EMBL" id="OGM59829.1"/>
    </source>
</evidence>
<dbReference type="Pfam" id="PF02823">
    <property type="entry name" value="ATP-synt_DE_N"/>
    <property type="match status" value="1"/>
</dbReference>
<dbReference type="GO" id="GO:0015986">
    <property type="term" value="P:proton motive force-driven ATP synthesis"/>
    <property type="evidence" value="ECO:0007669"/>
    <property type="project" value="InterPro"/>
</dbReference>
<evidence type="ECO:0000259" key="2">
    <source>
        <dbReference type="Pfam" id="PF02823"/>
    </source>
</evidence>
<dbReference type="InterPro" id="IPR036771">
    <property type="entry name" value="ATPsynth_dsu/esu_N"/>
</dbReference>
<dbReference type="EMBL" id="MGHD01000013">
    <property type="protein sequence ID" value="OGM59829.1"/>
    <property type="molecule type" value="Genomic_DNA"/>
</dbReference>
<keyword evidence="1" id="KW-0066">ATP synthesis</keyword>
<sequence>MNSEKTFFLKVYSRQGMLFDGEVESVTSYNEEGRFDILAQHANFISLIQKKLIIKDFQGVKEIDVSNALLRMRENKVEVYLGIQDLGHLKF</sequence>
<dbReference type="AlphaFoldDB" id="A0A1F8B7Z6"/>
<evidence type="ECO:0000256" key="1">
    <source>
        <dbReference type="ARBA" id="ARBA00023196"/>
    </source>
</evidence>
<dbReference type="SUPFAM" id="SSF51344">
    <property type="entry name" value="Epsilon subunit of F1F0-ATP synthase N-terminal domain"/>
    <property type="match status" value="1"/>
</dbReference>
<comment type="caution">
    <text evidence="3">The sequence shown here is derived from an EMBL/GenBank/DDBJ whole genome shotgun (WGS) entry which is preliminary data.</text>
</comment>
<dbReference type="InterPro" id="IPR020546">
    <property type="entry name" value="ATP_synth_F1_dsu/esu_N"/>
</dbReference>
<accession>A0A1F8B7Z6</accession>
<keyword evidence="1" id="KW-0139">CF(1)</keyword>
<evidence type="ECO:0000313" key="4">
    <source>
        <dbReference type="Proteomes" id="UP000176404"/>
    </source>
</evidence>
<gene>
    <name evidence="3" type="ORF">A2892_00880</name>
</gene>
<name>A0A1F8B7Z6_9BACT</name>
<dbReference type="Gene3D" id="2.60.15.10">
    <property type="entry name" value="F0F1 ATP synthase delta/epsilon subunit, N-terminal"/>
    <property type="match status" value="1"/>
</dbReference>
<reference evidence="3 4" key="1">
    <citation type="journal article" date="2016" name="Nat. Commun.">
        <title>Thousands of microbial genomes shed light on interconnected biogeochemical processes in an aquifer system.</title>
        <authorList>
            <person name="Anantharaman K."/>
            <person name="Brown C.T."/>
            <person name="Hug L.A."/>
            <person name="Sharon I."/>
            <person name="Castelle C.J."/>
            <person name="Probst A.J."/>
            <person name="Thomas B.C."/>
            <person name="Singh A."/>
            <person name="Wilkins M.J."/>
            <person name="Karaoz U."/>
            <person name="Brodie E.L."/>
            <person name="Williams K.H."/>
            <person name="Hubbard S.S."/>
            <person name="Banfield J.F."/>
        </authorList>
    </citation>
    <scope>NUCLEOTIDE SEQUENCE [LARGE SCALE GENOMIC DNA]</scope>
</reference>
<organism evidence="3 4">
    <name type="scientific">Candidatus Woesebacteria bacterium RIFCSPLOWO2_01_FULL_39_10b</name>
    <dbReference type="NCBI Taxonomy" id="1802517"/>
    <lineage>
        <taxon>Bacteria</taxon>
        <taxon>Candidatus Woeseibacteriota</taxon>
    </lineage>
</organism>
<feature type="domain" description="ATP synthase F1 complex delta/epsilon subunit N-terminal" evidence="2">
    <location>
        <begin position="8"/>
        <end position="79"/>
    </location>
</feature>
<protein>
    <recommendedName>
        <fullName evidence="2">ATP synthase F1 complex delta/epsilon subunit N-terminal domain-containing protein</fullName>
    </recommendedName>
</protein>